<feature type="region of interest" description="Disordered" evidence="1">
    <location>
        <begin position="109"/>
        <end position="133"/>
    </location>
</feature>
<sequence>MSTPQDTTTMTQTPTDKPRRYRIGNLITSSTFTTPSSSTESIDIDLDLDSPTSLLSPATSLAASSLRLRQDLAPFMEMSIPAGDPFKNASEVLGSADFEIDVLIPRAEAEAEAQGQGEEGDGDVKKADGFGEGKMLRESLAPFMEMSVRS</sequence>
<keyword evidence="3" id="KW-1185">Reference proteome</keyword>
<feature type="compositionally biased region" description="Basic and acidic residues" evidence="1">
    <location>
        <begin position="122"/>
        <end position="133"/>
    </location>
</feature>
<reference evidence="2 3" key="1">
    <citation type="journal article" date="2016" name="Genome Biol. Evol.">
        <title>Divergent and convergent evolution of fungal pathogenicity.</title>
        <authorList>
            <person name="Shang Y."/>
            <person name="Xiao G."/>
            <person name="Zheng P."/>
            <person name="Cen K."/>
            <person name="Zhan S."/>
            <person name="Wang C."/>
        </authorList>
    </citation>
    <scope>NUCLEOTIDE SEQUENCE [LARGE SCALE GENOMIC DNA]</scope>
    <source>
        <strain evidence="2 3">ARSEF 7405</strain>
    </source>
</reference>
<dbReference type="VEuPathDB" id="FungiDB:AAP_04661"/>
<evidence type="ECO:0000256" key="1">
    <source>
        <dbReference type="SAM" id="MobiDB-lite"/>
    </source>
</evidence>
<evidence type="ECO:0000313" key="2">
    <source>
        <dbReference type="EMBL" id="KZZ88869.1"/>
    </source>
</evidence>
<gene>
    <name evidence="2" type="ORF">AAP_04661</name>
</gene>
<proteinExistence type="predicted"/>
<organism evidence="2 3">
    <name type="scientific">Ascosphaera apis ARSEF 7405</name>
    <dbReference type="NCBI Taxonomy" id="392613"/>
    <lineage>
        <taxon>Eukaryota</taxon>
        <taxon>Fungi</taxon>
        <taxon>Dikarya</taxon>
        <taxon>Ascomycota</taxon>
        <taxon>Pezizomycotina</taxon>
        <taxon>Eurotiomycetes</taxon>
        <taxon>Eurotiomycetidae</taxon>
        <taxon>Onygenales</taxon>
        <taxon>Ascosphaeraceae</taxon>
        <taxon>Ascosphaera</taxon>
    </lineage>
</organism>
<feature type="region of interest" description="Disordered" evidence="1">
    <location>
        <begin position="1"/>
        <end position="21"/>
    </location>
</feature>
<comment type="caution">
    <text evidence="2">The sequence shown here is derived from an EMBL/GenBank/DDBJ whole genome shotgun (WGS) entry which is preliminary data.</text>
</comment>
<protein>
    <submittedName>
        <fullName evidence="2">Uncharacterized protein</fullName>
    </submittedName>
</protein>
<name>A0A167WHX5_9EURO</name>
<accession>A0A167WHX5</accession>
<evidence type="ECO:0000313" key="3">
    <source>
        <dbReference type="Proteomes" id="UP000242877"/>
    </source>
</evidence>
<dbReference type="EMBL" id="AZGZ01000023">
    <property type="protein sequence ID" value="KZZ88869.1"/>
    <property type="molecule type" value="Genomic_DNA"/>
</dbReference>
<feature type="compositionally biased region" description="Low complexity" evidence="1">
    <location>
        <begin position="1"/>
        <end position="15"/>
    </location>
</feature>
<dbReference type="AlphaFoldDB" id="A0A167WHX5"/>
<dbReference type="Proteomes" id="UP000242877">
    <property type="component" value="Unassembled WGS sequence"/>
</dbReference>